<dbReference type="InterPro" id="IPR011004">
    <property type="entry name" value="Trimer_LpxA-like_sf"/>
</dbReference>
<dbReference type="InterPro" id="IPR047223">
    <property type="entry name" value="CA_gamma_LbH"/>
</dbReference>
<keyword evidence="11" id="KW-0862">Zinc</keyword>
<dbReference type="GO" id="GO:0015979">
    <property type="term" value="P:photosynthesis"/>
    <property type="evidence" value="ECO:0007669"/>
    <property type="project" value="UniProtKB-KW"/>
</dbReference>
<evidence type="ECO:0000256" key="9">
    <source>
        <dbReference type="ARBA" id="ARBA00030397"/>
    </source>
</evidence>
<reference evidence="15" key="1">
    <citation type="submission" date="2020-05" db="EMBL/GenBank/DDBJ databases">
        <authorList>
            <person name="Zhu T."/>
            <person name="Keshari N."/>
            <person name="Lu X."/>
        </authorList>
    </citation>
    <scope>NUCLEOTIDE SEQUENCE</scope>
    <source>
        <strain evidence="15">NK1-12</strain>
    </source>
</reference>
<keyword evidence="8" id="KW-1283">Bacterial microcompartment</keyword>
<evidence type="ECO:0000256" key="6">
    <source>
        <dbReference type="ARBA" id="ARBA00023636"/>
    </source>
</evidence>
<dbReference type="CDD" id="cd00710">
    <property type="entry name" value="LbH_gamma_CA"/>
    <property type="match status" value="1"/>
</dbReference>
<dbReference type="SUPFAM" id="SSF55239">
    <property type="entry name" value="RuBisCO, small subunit"/>
    <property type="match status" value="3"/>
</dbReference>
<keyword evidence="7" id="KW-1282">Carboxysome</keyword>
<comment type="subcellular location">
    <subcellularLocation>
        <location evidence="4">Carboxysome</location>
    </subcellularLocation>
</comment>
<keyword evidence="3" id="KW-0120">Carbon dioxide fixation</keyword>
<evidence type="ECO:0000256" key="12">
    <source>
        <dbReference type="PIRSR" id="PIRSR037250-53"/>
    </source>
</evidence>
<dbReference type="CDD" id="cd00307">
    <property type="entry name" value="RuBisCO_small_like"/>
    <property type="match status" value="3"/>
</dbReference>
<dbReference type="SMART" id="SM00961">
    <property type="entry name" value="RuBisCO_small"/>
    <property type="match status" value="3"/>
</dbReference>
<dbReference type="InterPro" id="IPR000894">
    <property type="entry name" value="RuBisCO_ssu_dom"/>
</dbReference>
<dbReference type="InterPro" id="IPR036385">
    <property type="entry name" value="RuBisCO_ssu_sf"/>
</dbReference>
<feature type="region of interest" description="Disordered" evidence="13">
    <location>
        <begin position="454"/>
        <end position="491"/>
    </location>
</feature>
<keyword evidence="1" id="KW-0602">Photosynthesis</keyword>
<gene>
    <name evidence="15" type="ORF">HJG54_09315</name>
</gene>
<evidence type="ECO:0000256" key="11">
    <source>
        <dbReference type="PIRSR" id="PIRSR037250-51"/>
    </source>
</evidence>
<dbReference type="PIRSF" id="PIRSF037250">
    <property type="entry name" value="CcmM"/>
    <property type="match status" value="1"/>
</dbReference>
<dbReference type="Gene3D" id="2.160.10.10">
    <property type="entry name" value="Hexapeptide repeat proteins"/>
    <property type="match status" value="1"/>
</dbReference>
<evidence type="ECO:0000256" key="4">
    <source>
        <dbReference type="ARBA" id="ARBA00023587"/>
    </source>
</evidence>
<feature type="active site" description="Proton donor/acceptor" evidence="10">
    <location>
        <position position="55"/>
    </location>
</feature>
<feature type="binding site" description="in other chain" evidence="11">
    <location>
        <position position="74"/>
    </location>
    <ligand>
        <name>Zn(2+)</name>
        <dbReference type="ChEBI" id="CHEBI:29105"/>
        <note>ligand shared between two neighboring subunits</note>
    </ligand>
</feature>
<dbReference type="GO" id="GO:0043886">
    <property type="term" value="F:structural constituent of carboxysome shell"/>
    <property type="evidence" value="ECO:0007669"/>
    <property type="project" value="InterPro"/>
</dbReference>
<keyword evidence="2" id="KW-0677">Repeat</keyword>
<evidence type="ECO:0000256" key="8">
    <source>
        <dbReference type="ARBA" id="ARBA00024446"/>
    </source>
</evidence>
<feature type="domain" description="Ribulose bisphosphate carboxylase small subunit" evidence="14">
    <location>
        <begin position="366"/>
        <end position="457"/>
    </location>
</feature>
<dbReference type="InterPro" id="IPR052265">
    <property type="entry name" value="Gamma-CA"/>
</dbReference>
<feature type="compositionally biased region" description="Low complexity" evidence="13">
    <location>
        <begin position="334"/>
        <end position="371"/>
    </location>
</feature>
<dbReference type="SUPFAM" id="SSF51161">
    <property type="entry name" value="Trimeric LpxA-like enzymes"/>
    <property type="match status" value="1"/>
</dbReference>
<dbReference type="RefSeq" id="WP_316434609.1">
    <property type="nucleotide sequence ID" value="NZ_CP053586.1"/>
</dbReference>
<feature type="binding site" evidence="11">
    <location>
        <position position="101"/>
    </location>
    <ligand>
        <name>Zn(2+)</name>
        <dbReference type="ChEBI" id="CHEBI:29105"/>
        <note>ligand shared between two neighboring subunits</note>
    </ligand>
</feature>
<feature type="domain" description="Ribulose bisphosphate carboxylase small subunit" evidence="14">
    <location>
        <begin position="490"/>
        <end position="582"/>
    </location>
</feature>
<dbReference type="PANTHER" id="PTHR43360:SF1">
    <property type="entry name" value="CARBOXYSOME ASSEMBLY PROTEIN CCMM"/>
    <property type="match status" value="1"/>
</dbReference>
<feature type="compositionally biased region" description="Polar residues" evidence="13">
    <location>
        <begin position="465"/>
        <end position="476"/>
    </location>
</feature>
<keyword evidence="11" id="KW-0479">Metal-binding</keyword>
<dbReference type="InterPro" id="IPR017156">
    <property type="entry name" value="CcmM"/>
</dbReference>
<evidence type="ECO:0000256" key="2">
    <source>
        <dbReference type="ARBA" id="ARBA00022737"/>
    </source>
</evidence>
<evidence type="ECO:0000256" key="10">
    <source>
        <dbReference type="PIRSR" id="PIRSR037250-50"/>
    </source>
</evidence>
<feature type="region of interest" description="Disordered" evidence="13">
    <location>
        <begin position="323"/>
        <end position="371"/>
    </location>
</feature>
<feature type="compositionally biased region" description="Low complexity" evidence="13">
    <location>
        <begin position="477"/>
        <end position="491"/>
    </location>
</feature>
<evidence type="ECO:0000256" key="1">
    <source>
        <dbReference type="ARBA" id="ARBA00022531"/>
    </source>
</evidence>
<evidence type="ECO:0000256" key="7">
    <source>
        <dbReference type="ARBA" id="ARBA00023669"/>
    </source>
</evidence>
<sequence length="582" mass="62474">MVVRGAAAPTPGSKSLAQPQIDETAHVHSFSNLIGDVKVGANVLIAPGTSIRADEGSPFYIGAGSKIQDGVVIHGLEQGRVVGDDQKHYSVWVGENTCLTHMVLIHGPAYVGNNCFIGFRSTVFNARIGDGCIVMMHALIQDVAVPPGKFVPSGAVITSQQQADRLPDVQDNDRRFAAYMVGLNDAMRAGYHNADQISRIMPIRQQLERSFHGDPAAESSARLSDPSSPSSSTSSSMQNTRLAPEIVDYVRQLLSQGLSVGVEYADKRRFQTSSWHSCGSIQSNRDSDVLNALEQCVAEHSGEYVRVFGIDPRAKRRVSEVIVQRPDGSGMRGATASKAAPTSYSSSSYGSSSYSAPSSQPSYGGSYSGSSQLSPEVIEKVHQFINQGFKIGTEHADARRFQTSSWQSCSPIQTNRPAEAIAALESCLAEHTGEYVRLFGIDPKAKRRISEMIVQRPGDKANGASAPSNGYTPAPQSSSYSHSNGSYGAASATGSGRLNADVVNQVRQLLAQGYRVAAEHADARRFQTSSWKSCAPIQSTRDSEVIAALESCLAENSGEYVRLVGVDTKSKRRVAEVIVQRP</sequence>
<dbReference type="EMBL" id="CP053586">
    <property type="protein sequence ID" value="WNZ23039.1"/>
    <property type="molecule type" value="Genomic_DNA"/>
</dbReference>
<name>A0AA97AG40_9CYAN</name>
<dbReference type="GO" id="GO:0015977">
    <property type="term" value="P:carbon fixation"/>
    <property type="evidence" value="ECO:0007669"/>
    <property type="project" value="UniProtKB-KW"/>
</dbReference>
<feature type="disulfide bond" evidence="12">
    <location>
        <begin position="278"/>
        <end position="296"/>
    </location>
</feature>
<dbReference type="PANTHER" id="PTHR43360">
    <property type="entry name" value="CARBON DIOXIDE CONCENTRATING MECHANISM PROTEIN CCMM"/>
    <property type="match status" value="1"/>
</dbReference>
<evidence type="ECO:0000313" key="15">
    <source>
        <dbReference type="EMBL" id="WNZ23039.1"/>
    </source>
</evidence>
<accession>A0AA97AG40</accession>
<evidence type="ECO:0000259" key="14">
    <source>
        <dbReference type="SMART" id="SM00961"/>
    </source>
</evidence>
<dbReference type="GO" id="GO:0031470">
    <property type="term" value="C:carboxysome"/>
    <property type="evidence" value="ECO:0007669"/>
    <property type="project" value="UniProtKB-SubCell"/>
</dbReference>
<feature type="domain" description="Ribulose bisphosphate carboxylase small subunit" evidence="14">
    <location>
        <begin position="233"/>
        <end position="326"/>
    </location>
</feature>
<feature type="compositionally biased region" description="Low complexity" evidence="13">
    <location>
        <begin position="219"/>
        <end position="236"/>
    </location>
</feature>
<proteinExistence type="inferred from homology"/>
<organism evidence="15">
    <name type="scientific">Leptolyngbya sp. NK1-12</name>
    <dbReference type="NCBI Taxonomy" id="2547451"/>
    <lineage>
        <taxon>Bacteria</taxon>
        <taxon>Bacillati</taxon>
        <taxon>Cyanobacteriota</taxon>
        <taxon>Cyanophyceae</taxon>
        <taxon>Leptolyngbyales</taxon>
        <taxon>Leptolyngbyaceae</taxon>
        <taxon>Leptolyngbya group</taxon>
        <taxon>Leptolyngbya</taxon>
    </lineage>
</organism>
<dbReference type="AlphaFoldDB" id="A0AA97AG40"/>
<evidence type="ECO:0000256" key="5">
    <source>
        <dbReference type="ARBA" id="ARBA00023595"/>
    </source>
</evidence>
<keyword evidence="12" id="KW-1015">Disulfide bond</keyword>
<feature type="disulfide bond" evidence="12">
    <location>
        <begin position="409"/>
        <end position="427"/>
    </location>
</feature>
<dbReference type="Gene3D" id="3.30.190.10">
    <property type="entry name" value="Ribulose bisphosphate carboxylase, small subunit"/>
    <property type="match status" value="3"/>
</dbReference>
<feature type="binding site" description="in other chain" evidence="11">
    <location>
        <position position="106"/>
    </location>
    <ligand>
        <name>Zn(2+)</name>
        <dbReference type="ChEBI" id="CHEBI:29105"/>
        <note>ligand shared between two neighboring subunits</note>
    </ligand>
</feature>
<dbReference type="GO" id="GO:0046872">
    <property type="term" value="F:metal ion binding"/>
    <property type="evidence" value="ECO:0007669"/>
    <property type="project" value="UniProtKB-KW"/>
</dbReference>
<feature type="region of interest" description="Disordered" evidence="13">
    <location>
        <begin position="211"/>
        <end position="239"/>
    </location>
</feature>
<protein>
    <recommendedName>
        <fullName evidence="6">Carboxysome assembly protein CcmM</fullName>
    </recommendedName>
    <alternativeName>
        <fullName evidence="9">Carbon dioxide concentrating mechanism protein CcmM</fullName>
    </alternativeName>
</protein>
<evidence type="ECO:0000256" key="3">
    <source>
        <dbReference type="ARBA" id="ARBA00023300"/>
    </source>
</evidence>
<comment type="similarity">
    <text evidence="5">Belongs to the gamma-class carbonic anhydrase family.</text>
</comment>
<dbReference type="Pfam" id="PF00101">
    <property type="entry name" value="RuBisCO_small"/>
    <property type="match status" value="3"/>
</dbReference>
<evidence type="ECO:0000256" key="13">
    <source>
        <dbReference type="SAM" id="MobiDB-lite"/>
    </source>
</evidence>